<dbReference type="PANTHER" id="PTHR35399">
    <property type="entry name" value="SLR8030 PROTEIN"/>
    <property type="match status" value="1"/>
</dbReference>
<protein>
    <submittedName>
        <fullName evidence="2">PhoX family protein</fullName>
    </submittedName>
</protein>
<organism evidence="2 3">
    <name type="scientific">Maribacter chungangensis</name>
    <dbReference type="NCBI Taxonomy" id="1069117"/>
    <lineage>
        <taxon>Bacteria</taxon>
        <taxon>Pseudomonadati</taxon>
        <taxon>Bacteroidota</taxon>
        <taxon>Flavobacteriia</taxon>
        <taxon>Flavobacteriales</taxon>
        <taxon>Flavobacteriaceae</taxon>
        <taxon>Maribacter</taxon>
    </lineage>
</organism>
<feature type="signal peptide" evidence="1">
    <location>
        <begin position="1"/>
        <end position="17"/>
    </location>
</feature>
<sequence>MKLRYFLCFLYSSFLFGQNIGNFQSVIPTSRTTEFTIPDSHTFQKIISHGDPLTEGGFLMGNNDFTGYVPINGSSTNGYLSINAETLPGGVSVLDINYNSSTKLWVTTLSKAVDFEAFGGTAANCSGTVTPWNTIISCEEYTSKDLLASNRVTELDRNGDGYDDLGWAVEIDPVTKTVIDKRWAMGNFKHENAAIHPNHRTVYQGTDNYTGFGYLYKFVADAAEDLSSGKLYVYTGPKNGNGNWVLLNNTTKEERNSTKAQSTAVGATDFVGIEDVEIGPDGGIYFAVKGEDRVYRFQDSDPIAGTTVINMETYVGNASYPIAHENGTTNLDWGYGNDNLAFDLDGNLWVLQDGDEHYIWVVRNGHSQANPDVALFGIVPDGAEPTGITFSPDNRFLFMSIQHPNSANGATTQTDAAGVEVGFGKSTTIVIALKENLGASTEQDWYLDADGDGYAVSPTVSSVTSPGPGYTTNVLPLTDCDDTDAEVFEVSTWYLDADGDGYAVSPTVESCNSPGTGYTNTILPTTDCNDTDAEVFEVSTWYLDADGDGYAVSPTVESCNSPGTGYTTNVLPLTD</sequence>
<accession>A0ABW3B896</accession>
<feature type="chain" id="PRO_5046282021" evidence="1">
    <location>
        <begin position="18"/>
        <end position="575"/>
    </location>
</feature>
<dbReference type="Proteomes" id="UP001597012">
    <property type="component" value="Unassembled WGS sequence"/>
</dbReference>
<evidence type="ECO:0000256" key="1">
    <source>
        <dbReference type="SAM" id="SignalP"/>
    </source>
</evidence>
<evidence type="ECO:0000313" key="3">
    <source>
        <dbReference type="Proteomes" id="UP001597012"/>
    </source>
</evidence>
<keyword evidence="3" id="KW-1185">Reference proteome</keyword>
<gene>
    <name evidence="2" type="ORF">ACFQZJ_17885</name>
</gene>
<name>A0ABW3B896_9FLAO</name>
<dbReference type="Pfam" id="PF05787">
    <property type="entry name" value="PhoX"/>
    <property type="match status" value="1"/>
</dbReference>
<dbReference type="SUPFAM" id="SSF75011">
    <property type="entry name" value="3-carboxy-cis,cis-mucoante lactonizing enzyme"/>
    <property type="match status" value="1"/>
</dbReference>
<evidence type="ECO:0000313" key="2">
    <source>
        <dbReference type="EMBL" id="MFD0799347.1"/>
    </source>
</evidence>
<dbReference type="RefSeq" id="WP_379936306.1">
    <property type="nucleotide sequence ID" value="NZ_JBHTHY010000022.1"/>
</dbReference>
<dbReference type="InterPro" id="IPR008557">
    <property type="entry name" value="PhoX"/>
</dbReference>
<reference evidence="3" key="1">
    <citation type="journal article" date="2019" name="Int. J. Syst. Evol. Microbiol.">
        <title>The Global Catalogue of Microorganisms (GCM) 10K type strain sequencing project: providing services to taxonomists for standard genome sequencing and annotation.</title>
        <authorList>
            <consortium name="The Broad Institute Genomics Platform"/>
            <consortium name="The Broad Institute Genome Sequencing Center for Infectious Disease"/>
            <person name="Wu L."/>
            <person name="Ma J."/>
        </authorList>
    </citation>
    <scope>NUCLEOTIDE SEQUENCE [LARGE SCALE GENOMIC DNA]</scope>
    <source>
        <strain evidence="3">CCUG 61948</strain>
    </source>
</reference>
<dbReference type="PANTHER" id="PTHR35399:SF2">
    <property type="entry name" value="DUF839 DOMAIN-CONTAINING PROTEIN"/>
    <property type="match status" value="1"/>
</dbReference>
<feature type="non-terminal residue" evidence="2">
    <location>
        <position position="575"/>
    </location>
</feature>
<comment type="caution">
    <text evidence="2">The sequence shown here is derived from an EMBL/GenBank/DDBJ whole genome shotgun (WGS) entry which is preliminary data.</text>
</comment>
<proteinExistence type="predicted"/>
<keyword evidence="1" id="KW-0732">Signal</keyword>
<dbReference type="EMBL" id="JBHTHY010000022">
    <property type="protein sequence ID" value="MFD0799347.1"/>
    <property type="molecule type" value="Genomic_DNA"/>
</dbReference>